<comment type="caution">
    <text evidence="4">The sequence shown here is derived from an EMBL/GenBank/DDBJ whole genome shotgun (WGS) entry which is preliminary data.</text>
</comment>
<evidence type="ECO:0000313" key="4">
    <source>
        <dbReference type="EMBL" id="KAA5804907.1"/>
    </source>
</evidence>
<feature type="region of interest" description="Disordered" evidence="2">
    <location>
        <begin position="1"/>
        <end position="103"/>
    </location>
</feature>
<keyword evidence="1" id="KW-0378">Hydrolase</keyword>
<organism evidence="4 5">
    <name type="scientific">Alkalicaulis satelles</name>
    <dbReference type="NCBI Taxonomy" id="2609175"/>
    <lineage>
        <taxon>Bacteria</taxon>
        <taxon>Pseudomonadati</taxon>
        <taxon>Pseudomonadota</taxon>
        <taxon>Alphaproteobacteria</taxon>
        <taxon>Maricaulales</taxon>
        <taxon>Maricaulaceae</taxon>
        <taxon>Alkalicaulis</taxon>
    </lineage>
</organism>
<evidence type="ECO:0000259" key="3">
    <source>
        <dbReference type="Pfam" id="PF00326"/>
    </source>
</evidence>
<dbReference type="Proteomes" id="UP000325122">
    <property type="component" value="Unassembled WGS sequence"/>
</dbReference>
<reference evidence="4 5" key="1">
    <citation type="submission" date="2019-09" db="EMBL/GenBank/DDBJ databases">
        <authorList>
            <person name="Kevbrin V."/>
            <person name="Grouzdev D.S."/>
        </authorList>
    </citation>
    <scope>NUCLEOTIDE SEQUENCE [LARGE SCALE GENOMIC DNA]</scope>
    <source>
        <strain evidence="4 5">G-192</strain>
    </source>
</reference>
<dbReference type="SUPFAM" id="SSF53474">
    <property type="entry name" value="alpha/beta-Hydrolases"/>
    <property type="match status" value="1"/>
</dbReference>
<protein>
    <submittedName>
        <fullName evidence="4">S9 family peptidase</fullName>
    </submittedName>
</protein>
<dbReference type="Pfam" id="PF00326">
    <property type="entry name" value="Peptidase_S9"/>
    <property type="match status" value="1"/>
</dbReference>
<feature type="compositionally biased region" description="Polar residues" evidence="2">
    <location>
        <begin position="75"/>
        <end position="88"/>
    </location>
</feature>
<proteinExistence type="predicted"/>
<evidence type="ECO:0000313" key="5">
    <source>
        <dbReference type="Proteomes" id="UP000325122"/>
    </source>
</evidence>
<feature type="compositionally biased region" description="Low complexity" evidence="2">
    <location>
        <begin position="47"/>
        <end position="74"/>
    </location>
</feature>
<sequence length="869" mass="92668">MEMRRASTPGAHRLSTTISLYPPRRRRQRRSPWTSSARASGDGNNPGRGSCATGATASSSSRSSARVSAPGASATPGSRSSIAPNAASTPARRWAARGAMAPWQAASTRTASGAAPVAQSRIQPSSSIVINPLVFVILNCLRTPLSGGSPWAPDRSRQGLMRAPGIAGLSRKNGETDIGFSFRLSGPCGPARVPTRPHVKANVMNLLRALTAALTVLAFCASAQASVPVTRLAQMFGEDADLMLPALSRSGDRLAFLTRSQGRTLLAVMSLEGDPDTRSMDVSGNKIRDLYWIDDRFVMATISTYSGNVQVAGQGRNLFDQWLSDTEYFTLFAVDTRTMQSVQMLGREPSLLPQSSLSRVSGVRDGRVLMPAFRLGGGGGRPMLESTLFSVDPSSGTGRVFVTERQRSAETPIMNWIADAQGNAIARLRFDNANDRSTLELSEGNRWRAHPHWDNQSPAGSVAGVDGDGSGFYSLRWSGGFRTLARYPANGGEPHTALSAPPGRDLSGVIIDPVTRSPVGGTYVDGAPRQVFIDPDLAAIHDLVAARAPGLIINVSSWNAARTRALVHIATPGEPGTYLLVERTSGEIAPIGDVRPAVADEELVAPRRLITYQTRDGVTLEAVITDPPGARPDESRALVVLPHGGPAAQDDVGFDYIAGFIAALGYRVVQPNFRGSTGYGRAFERAGWTEWGGRMQDDVTDALTHLVETGAADPARVCIAGASYGGYAALAGAAFTPDLYRCAAAIAPVSDLWVFAGDIGARSSRRSRQRDYWRNSIGDPNRERAMLEARSPARFAAQVQAPVLLIHPVEDTVVPVSQSELMQRALAGAGKDVRLVRLDGEDHWLSLPETRVAMLEELGAFLTAHLGAP</sequence>
<accession>A0A5M6ZMI2</accession>
<name>A0A5M6ZMI2_9PROT</name>
<evidence type="ECO:0000256" key="1">
    <source>
        <dbReference type="ARBA" id="ARBA00022801"/>
    </source>
</evidence>
<gene>
    <name evidence="4" type="ORF">F1654_02605</name>
</gene>
<dbReference type="SUPFAM" id="SSF82171">
    <property type="entry name" value="DPP6 N-terminal domain-like"/>
    <property type="match status" value="1"/>
</dbReference>
<dbReference type="PANTHER" id="PTHR42776:SF27">
    <property type="entry name" value="DIPEPTIDYL PEPTIDASE FAMILY MEMBER 6"/>
    <property type="match status" value="1"/>
</dbReference>
<dbReference type="AlphaFoldDB" id="A0A5M6ZMI2"/>
<evidence type="ECO:0000256" key="2">
    <source>
        <dbReference type="SAM" id="MobiDB-lite"/>
    </source>
</evidence>
<dbReference type="PANTHER" id="PTHR42776">
    <property type="entry name" value="SERINE PEPTIDASE S9 FAMILY MEMBER"/>
    <property type="match status" value="1"/>
</dbReference>
<dbReference type="InterPro" id="IPR001375">
    <property type="entry name" value="Peptidase_S9_cat"/>
</dbReference>
<dbReference type="GO" id="GO:0006508">
    <property type="term" value="P:proteolysis"/>
    <property type="evidence" value="ECO:0007669"/>
    <property type="project" value="InterPro"/>
</dbReference>
<dbReference type="InterPro" id="IPR029058">
    <property type="entry name" value="AB_hydrolase_fold"/>
</dbReference>
<feature type="domain" description="Peptidase S9 prolyl oligopeptidase catalytic" evidence="3">
    <location>
        <begin position="654"/>
        <end position="867"/>
    </location>
</feature>
<dbReference type="GO" id="GO:0004252">
    <property type="term" value="F:serine-type endopeptidase activity"/>
    <property type="evidence" value="ECO:0007669"/>
    <property type="project" value="TreeGrafter"/>
</dbReference>
<dbReference type="Gene3D" id="3.40.50.1820">
    <property type="entry name" value="alpha/beta hydrolase"/>
    <property type="match status" value="1"/>
</dbReference>
<keyword evidence="5" id="KW-1185">Reference proteome</keyword>
<dbReference type="EMBL" id="VWOJ01000001">
    <property type="protein sequence ID" value="KAA5804907.1"/>
    <property type="molecule type" value="Genomic_DNA"/>
</dbReference>